<protein>
    <submittedName>
        <fullName evidence="4">Alpha/beta hydrolase</fullName>
    </submittedName>
</protein>
<comment type="similarity">
    <text evidence="1">Belongs to the peptidase S33 family.</text>
</comment>
<gene>
    <name evidence="4" type="ORF">GCM10009539_07930</name>
</gene>
<evidence type="ECO:0000313" key="4">
    <source>
        <dbReference type="EMBL" id="GAA0225135.1"/>
    </source>
</evidence>
<dbReference type="InterPro" id="IPR050266">
    <property type="entry name" value="AB_hydrolase_sf"/>
</dbReference>
<dbReference type="InterPro" id="IPR029058">
    <property type="entry name" value="AB_hydrolase_fold"/>
</dbReference>
<dbReference type="InterPro" id="IPR000073">
    <property type="entry name" value="AB_hydrolase_1"/>
</dbReference>
<evidence type="ECO:0000259" key="3">
    <source>
        <dbReference type="Pfam" id="PF00561"/>
    </source>
</evidence>
<dbReference type="InterPro" id="IPR002410">
    <property type="entry name" value="Peptidase_S33"/>
</dbReference>
<dbReference type="Proteomes" id="UP001500967">
    <property type="component" value="Unassembled WGS sequence"/>
</dbReference>
<dbReference type="PRINTS" id="PR00793">
    <property type="entry name" value="PROAMNOPTASE"/>
</dbReference>
<dbReference type="Pfam" id="PF00561">
    <property type="entry name" value="Abhydrolase_1"/>
    <property type="match status" value="1"/>
</dbReference>
<comment type="caution">
    <text evidence="4">The sequence shown here is derived from an EMBL/GenBank/DDBJ whole genome shotgun (WGS) entry which is preliminary data.</text>
</comment>
<sequence>MTPWTSRSGTGAPLVLCHGGPGIWDYFDDVAGFFDDTATVIRWDQRGCGRSPRDGPYTVARFVADLDDLGDRPRFDVLGHSWGALLALLYALEHPGRVNRIVYVSGVGIDPEHTWKPTYRRNFAARVDPRWYELEDGRERAILQWSTDFVDPATAREHAERMATPWHGLNPECADALNAEVGRYLERGDLPARCRGLTVPTLIVDGRHDLRPRDAVDSLERALPDVRRVSLDAGHVPWVEEPAGFRRTVREFLADSAR</sequence>
<dbReference type="SUPFAM" id="SSF53474">
    <property type="entry name" value="alpha/beta-Hydrolases"/>
    <property type="match status" value="1"/>
</dbReference>
<organism evidence="4 5">
    <name type="scientific">Cryptosporangium japonicum</name>
    <dbReference type="NCBI Taxonomy" id="80872"/>
    <lineage>
        <taxon>Bacteria</taxon>
        <taxon>Bacillati</taxon>
        <taxon>Actinomycetota</taxon>
        <taxon>Actinomycetes</taxon>
        <taxon>Cryptosporangiales</taxon>
        <taxon>Cryptosporangiaceae</taxon>
        <taxon>Cryptosporangium</taxon>
    </lineage>
</organism>
<proteinExistence type="inferred from homology"/>
<dbReference type="PANTHER" id="PTHR43798">
    <property type="entry name" value="MONOACYLGLYCEROL LIPASE"/>
    <property type="match status" value="1"/>
</dbReference>
<name>A0ABN0TM15_9ACTN</name>
<feature type="domain" description="AB hydrolase-1" evidence="3">
    <location>
        <begin position="13"/>
        <end position="237"/>
    </location>
</feature>
<keyword evidence="2 4" id="KW-0378">Hydrolase</keyword>
<evidence type="ECO:0000256" key="2">
    <source>
        <dbReference type="ARBA" id="ARBA00022801"/>
    </source>
</evidence>
<dbReference type="PANTHER" id="PTHR43798:SF33">
    <property type="entry name" value="HYDROLASE, PUTATIVE (AFU_ORTHOLOGUE AFUA_2G14860)-RELATED"/>
    <property type="match status" value="1"/>
</dbReference>
<reference evidence="4 5" key="1">
    <citation type="journal article" date="2019" name="Int. J. Syst. Evol. Microbiol.">
        <title>The Global Catalogue of Microorganisms (GCM) 10K type strain sequencing project: providing services to taxonomists for standard genome sequencing and annotation.</title>
        <authorList>
            <consortium name="The Broad Institute Genomics Platform"/>
            <consortium name="The Broad Institute Genome Sequencing Center for Infectious Disease"/>
            <person name="Wu L."/>
            <person name="Ma J."/>
        </authorList>
    </citation>
    <scope>NUCLEOTIDE SEQUENCE [LARGE SCALE GENOMIC DNA]</scope>
    <source>
        <strain evidence="4 5">JCM 10425</strain>
    </source>
</reference>
<dbReference type="GO" id="GO:0016787">
    <property type="term" value="F:hydrolase activity"/>
    <property type="evidence" value="ECO:0007669"/>
    <property type="project" value="UniProtKB-KW"/>
</dbReference>
<accession>A0ABN0TM15</accession>
<keyword evidence="5" id="KW-1185">Reference proteome</keyword>
<dbReference type="Gene3D" id="3.40.50.1820">
    <property type="entry name" value="alpha/beta hydrolase"/>
    <property type="match status" value="1"/>
</dbReference>
<dbReference type="EMBL" id="BAAAGX010000004">
    <property type="protein sequence ID" value="GAA0225135.1"/>
    <property type="molecule type" value="Genomic_DNA"/>
</dbReference>
<evidence type="ECO:0000313" key="5">
    <source>
        <dbReference type="Proteomes" id="UP001500967"/>
    </source>
</evidence>
<evidence type="ECO:0000256" key="1">
    <source>
        <dbReference type="ARBA" id="ARBA00010088"/>
    </source>
</evidence>
<dbReference type="RefSeq" id="WP_344647346.1">
    <property type="nucleotide sequence ID" value="NZ_BAAAGX010000004.1"/>
</dbReference>